<evidence type="ECO:0000256" key="1">
    <source>
        <dbReference type="PROSITE-ProRule" id="PRU00076"/>
    </source>
</evidence>
<dbReference type="Gene3D" id="2.10.25.10">
    <property type="entry name" value="Laminin"/>
    <property type="match status" value="2"/>
</dbReference>
<gene>
    <name evidence="3" type="ORF">M513_07935</name>
</gene>
<dbReference type="PANTHER" id="PTHR24044">
    <property type="entry name" value="NOTCH LIGAND FAMILY MEMBER"/>
    <property type="match status" value="1"/>
</dbReference>
<feature type="disulfide bond" evidence="1">
    <location>
        <begin position="409"/>
        <end position="419"/>
    </location>
</feature>
<dbReference type="SUPFAM" id="SSF49854">
    <property type="entry name" value="Spermadhesin, CUB domain"/>
    <property type="match status" value="1"/>
</dbReference>
<dbReference type="InterPro" id="IPR000742">
    <property type="entry name" value="EGF"/>
</dbReference>
<keyword evidence="1" id="KW-1015">Disulfide bond</keyword>
<evidence type="ECO:0000313" key="3">
    <source>
        <dbReference type="EMBL" id="KFD51171.1"/>
    </source>
</evidence>
<feature type="disulfide bond" evidence="1">
    <location>
        <begin position="83"/>
        <end position="92"/>
    </location>
</feature>
<dbReference type="SMART" id="SM00181">
    <property type="entry name" value="EGF"/>
    <property type="match status" value="2"/>
</dbReference>
<dbReference type="PROSITE" id="PS00022">
    <property type="entry name" value="EGF_1"/>
    <property type="match status" value="2"/>
</dbReference>
<dbReference type="EMBL" id="KL363242">
    <property type="protein sequence ID" value="KFD51171.1"/>
    <property type="molecule type" value="Genomic_DNA"/>
</dbReference>
<dbReference type="InterPro" id="IPR050906">
    <property type="entry name" value="Notch_signaling"/>
</dbReference>
<dbReference type="SUPFAM" id="SSF57196">
    <property type="entry name" value="EGF/Laminin"/>
    <property type="match status" value="2"/>
</dbReference>
<proteinExistence type="predicted"/>
<feature type="disulfide bond" evidence="1">
    <location>
        <begin position="430"/>
        <end position="439"/>
    </location>
</feature>
<dbReference type="Gene3D" id="2.60.120.290">
    <property type="entry name" value="Spermadhesin, CUB domain"/>
    <property type="match status" value="1"/>
</dbReference>
<dbReference type="PROSITE" id="PS01186">
    <property type="entry name" value="EGF_2"/>
    <property type="match status" value="1"/>
</dbReference>
<protein>
    <recommendedName>
        <fullName evidence="2">EGF-like domain-containing protein</fullName>
    </recommendedName>
</protein>
<sequence>MKVAPGWLEREGVCDLKKLFCLKNIYGLAAKKRWAALKQTSVTDFLMKSYDGRFCERRIRCPANYCLNGGTCYMADSYPSCICTVHFAGNRCQQGWWQPPLDGYATGFAIFLHSDVTYGFSCCFVDANIYKCLRKLLVPSIRLKLSYKTLRVQVVANTARRLFTQSQNLVTEIRPVHFGTTKTCEAFGPHLGLSSAPKNFLGRHRDQQLRSSSVSPADVDIPVELNLDSSRFTHMRLVIHQSSLHTAVHERRFLISTVRPRRFLKRKDPLCLSAEDALRPNLKGPEKTLLLQITGLYRPNKKSTPYMKYYYALPKNYCSFYLTGPKSMPISVLVNELQVDNGDCTNGLIEVYEGFFPAKQALISKFCNLTSMPALIGTNTSNEILLVARIYKWTSATTVKGKVLRDFSCNSALCKNAACVQESNTIKCDCTGGYGGPTCQELITKRTSSRQESTFLSKGNAFSILLTLANEDESEYDPPSFEVMYTEVSKAKSIFVNFLYFNVGSCNHSSVSIHYNGNWTRLCGDKTGWSKKFNTNILRIRLEFTKYVDEYQGFTANYTTSETQKEKEGDRLFYGHKERILTFKSRAQLDLKAPLGFVLSFGDLQ</sequence>
<name>A0A085M1S5_9BILA</name>
<evidence type="ECO:0000313" key="4">
    <source>
        <dbReference type="Proteomes" id="UP000030764"/>
    </source>
</evidence>
<keyword evidence="1" id="KW-0245">EGF-like domain</keyword>
<dbReference type="PANTHER" id="PTHR24044:SF420">
    <property type="entry name" value="DELTA AND NOTCH-LIKE EPIDERMAL GROWTH FACTOR-RELATED RECEPTOR ISOFORM X1"/>
    <property type="match status" value="1"/>
</dbReference>
<comment type="caution">
    <text evidence="1">Lacks conserved residue(s) required for the propagation of feature annotation.</text>
</comment>
<dbReference type="InterPro" id="IPR035914">
    <property type="entry name" value="Sperma_CUB_dom_sf"/>
</dbReference>
<feature type="domain" description="EGF-like" evidence="2">
    <location>
        <begin position="405"/>
        <end position="440"/>
    </location>
</feature>
<evidence type="ECO:0000259" key="2">
    <source>
        <dbReference type="PROSITE" id="PS50026"/>
    </source>
</evidence>
<dbReference type="AlphaFoldDB" id="A0A085M1S5"/>
<dbReference type="PROSITE" id="PS50026">
    <property type="entry name" value="EGF_3"/>
    <property type="match status" value="2"/>
</dbReference>
<reference evidence="3 4" key="1">
    <citation type="journal article" date="2014" name="Nat. Genet.">
        <title>Genome and transcriptome of the porcine whipworm Trichuris suis.</title>
        <authorList>
            <person name="Jex A.R."/>
            <person name="Nejsum P."/>
            <person name="Schwarz E.M."/>
            <person name="Hu L."/>
            <person name="Young N.D."/>
            <person name="Hall R.S."/>
            <person name="Korhonen P.K."/>
            <person name="Liao S."/>
            <person name="Thamsborg S."/>
            <person name="Xia J."/>
            <person name="Xu P."/>
            <person name="Wang S."/>
            <person name="Scheerlinck J.P."/>
            <person name="Hofmann A."/>
            <person name="Sternberg P.W."/>
            <person name="Wang J."/>
            <person name="Gasser R.B."/>
        </authorList>
    </citation>
    <scope>NUCLEOTIDE SEQUENCE [LARGE SCALE GENOMIC DNA]</scope>
    <source>
        <strain evidence="3">DCEP-RM93M</strain>
    </source>
</reference>
<organism evidence="3 4">
    <name type="scientific">Trichuris suis</name>
    <name type="common">pig whipworm</name>
    <dbReference type="NCBI Taxonomy" id="68888"/>
    <lineage>
        <taxon>Eukaryota</taxon>
        <taxon>Metazoa</taxon>
        <taxon>Ecdysozoa</taxon>
        <taxon>Nematoda</taxon>
        <taxon>Enoplea</taxon>
        <taxon>Dorylaimia</taxon>
        <taxon>Trichinellida</taxon>
        <taxon>Trichuridae</taxon>
        <taxon>Trichuris</taxon>
    </lineage>
</organism>
<feature type="domain" description="EGF-like" evidence="2">
    <location>
        <begin position="57"/>
        <end position="93"/>
    </location>
</feature>
<keyword evidence="4" id="KW-1185">Reference proteome</keyword>
<dbReference type="Proteomes" id="UP000030764">
    <property type="component" value="Unassembled WGS sequence"/>
</dbReference>
<accession>A0A085M1S5</accession>